<organism evidence="1 2">
    <name type="scientific">Enterobacter kobei</name>
    <dbReference type="NCBI Taxonomy" id="208224"/>
    <lineage>
        <taxon>Bacteria</taxon>
        <taxon>Pseudomonadati</taxon>
        <taxon>Pseudomonadota</taxon>
        <taxon>Gammaproteobacteria</taxon>
        <taxon>Enterobacterales</taxon>
        <taxon>Enterobacteriaceae</taxon>
        <taxon>Enterobacter</taxon>
        <taxon>Enterobacter cloacae complex</taxon>
    </lineage>
</organism>
<gene>
    <name evidence="1" type="ORF">DP181_24845</name>
</gene>
<protein>
    <submittedName>
        <fullName evidence="1">Uncharacterized protein</fullName>
    </submittedName>
</protein>
<reference evidence="1 2" key="1">
    <citation type="submission" date="2018-06" db="EMBL/GenBank/DDBJ databases">
        <title>ACT-28, a chromosomally-encoded AmpC with carbapenemase activity from Enterobacter kobei.</title>
        <authorList>
            <person name="Jousset A.B."/>
            <person name="Oueslati S."/>
            <person name="Bernabeu S."/>
            <person name="Takissian J."/>
            <person name="Creton E."/>
            <person name="Vogel A."/>
            <person name="Cotellon G."/>
            <person name="Bonnin R.A."/>
            <person name="Dortet L."/>
            <person name="Naas T."/>
        </authorList>
    </citation>
    <scope>NUCLEOTIDE SEQUENCE [LARGE SCALE GENOMIC DNA]</scope>
    <source>
        <strain evidence="1 2">149H6</strain>
    </source>
</reference>
<dbReference type="EMBL" id="QMCK01000178">
    <property type="protein sequence ID" value="RAY18000.1"/>
    <property type="molecule type" value="Genomic_DNA"/>
</dbReference>
<accession>A0ABX9EY57</accession>
<name>A0ABX9EY57_9ENTR</name>
<comment type="caution">
    <text evidence="1">The sequence shown here is derived from an EMBL/GenBank/DDBJ whole genome shotgun (WGS) entry which is preliminary data.</text>
</comment>
<dbReference type="Proteomes" id="UP000250603">
    <property type="component" value="Unassembled WGS sequence"/>
</dbReference>
<proteinExistence type="predicted"/>
<keyword evidence="2" id="KW-1185">Reference proteome</keyword>
<evidence type="ECO:0000313" key="1">
    <source>
        <dbReference type="EMBL" id="RAY18000.1"/>
    </source>
</evidence>
<evidence type="ECO:0000313" key="2">
    <source>
        <dbReference type="Proteomes" id="UP000250603"/>
    </source>
</evidence>
<sequence>MKKKFYKVVAKTCRKIHLEMRCISDLVDLKPNKSYSIPRMITRARRYIIIKDIAEKINGK</sequence>